<comment type="caution">
    <text evidence="4">The sequence shown here is derived from an EMBL/GenBank/DDBJ whole genome shotgun (WGS) entry which is preliminary data.</text>
</comment>
<evidence type="ECO:0000256" key="1">
    <source>
        <dbReference type="PROSITE-ProRule" id="PRU00285"/>
    </source>
</evidence>
<name>A0A1S2VE46_9BACT</name>
<evidence type="ECO:0000313" key="5">
    <source>
        <dbReference type="Proteomes" id="UP000181790"/>
    </source>
</evidence>
<dbReference type="Proteomes" id="UP000181790">
    <property type="component" value="Unassembled WGS sequence"/>
</dbReference>
<dbReference type="InterPro" id="IPR008978">
    <property type="entry name" value="HSP20-like_chaperone"/>
</dbReference>
<comment type="similarity">
    <text evidence="1 2">Belongs to the small heat shock protein (HSP20) family.</text>
</comment>
<feature type="domain" description="SHSP" evidence="3">
    <location>
        <begin position="28"/>
        <end position="142"/>
    </location>
</feature>
<dbReference type="PROSITE" id="PS01031">
    <property type="entry name" value="SHSP"/>
    <property type="match status" value="1"/>
</dbReference>
<reference evidence="4 5" key="1">
    <citation type="submission" date="2016-10" db="EMBL/GenBank/DDBJ databases">
        <title>Arsenicibacter rosenii gen. nov., sp. nov., an efficient arsenic-methylating bacterium isolated from an arsenic-contaminated paddy soil.</title>
        <authorList>
            <person name="Huang K."/>
        </authorList>
    </citation>
    <scope>NUCLEOTIDE SEQUENCE [LARGE SCALE GENOMIC DNA]</scope>
    <source>
        <strain evidence="4 5">SM-1</strain>
    </source>
</reference>
<dbReference type="CDD" id="cd06464">
    <property type="entry name" value="ACD_sHsps-like"/>
    <property type="match status" value="1"/>
</dbReference>
<dbReference type="Pfam" id="PF00011">
    <property type="entry name" value="HSP20"/>
    <property type="match status" value="1"/>
</dbReference>
<evidence type="ECO:0000313" key="4">
    <source>
        <dbReference type="EMBL" id="OIN56972.1"/>
    </source>
</evidence>
<gene>
    <name evidence="4" type="ORF">BLX24_21690</name>
</gene>
<proteinExistence type="inferred from homology"/>
<dbReference type="Gene3D" id="2.60.40.790">
    <property type="match status" value="1"/>
</dbReference>
<accession>A0A1S2VE46</accession>
<organism evidence="4 5">
    <name type="scientific">Arsenicibacter rosenii</name>
    <dbReference type="NCBI Taxonomy" id="1750698"/>
    <lineage>
        <taxon>Bacteria</taxon>
        <taxon>Pseudomonadati</taxon>
        <taxon>Bacteroidota</taxon>
        <taxon>Cytophagia</taxon>
        <taxon>Cytophagales</taxon>
        <taxon>Spirosomataceae</taxon>
        <taxon>Arsenicibacter</taxon>
    </lineage>
</organism>
<protein>
    <submittedName>
        <fullName evidence="4">Heat-shock protein</fullName>
    </submittedName>
</protein>
<sequence>MKSIARFHNHIPSFFDNFSFGRELSSAWTNGTATPSVNVVEHENGFRIDVAAPGLPKEAFSLNLDQRTLTITAVSEAKKETNDGENYTRREFSYSSFKRSFTLPDTVDSDKIQAGYKDGILSVDLPKREEAKPKAARQIEII</sequence>
<dbReference type="InterPro" id="IPR002068">
    <property type="entry name" value="A-crystallin/Hsp20_dom"/>
</dbReference>
<dbReference type="EMBL" id="MORL01000016">
    <property type="protein sequence ID" value="OIN56972.1"/>
    <property type="molecule type" value="Genomic_DNA"/>
</dbReference>
<dbReference type="AlphaFoldDB" id="A0A1S2VE46"/>
<dbReference type="InterPro" id="IPR031107">
    <property type="entry name" value="Small_HSP"/>
</dbReference>
<evidence type="ECO:0000256" key="2">
    <source>
        <dbReference type="RuleBase" id="RU003616"/>
    </source>
</evidence>
<dbReference type="OrthoDB" id="9814487at2"/>
<evidence type="ECO:0000259" key="3">
    <source>
        <dbReference type="PROSITE" id="PS01031"/>
    </source>
</evidence>
<dbReference type="PANTHER" id="PTHR11527">
    <property type="entry name" value="HEAT-SHOCK PROTEIN 20 FAMILY MEMBER"/>
    <property type="match status" value="1"/>
</dbReference>
<dbReference type="RefSeq" id="WP_071505314.1">
    <property type="nucleotide sequence ID" value="NZ_MORL01000016.1"/>
</dbReference>
<dbReference type="SUPFAM" id="SSF49764">
    <property type="entry name" value="HSP20-like chaperones"/>
    <property type="match status" value="1"/>
</dbReference>
<keyword evidence="5" id="KW-1185">Reference proteome</keyword>